<name>A0A368FLA1_ANCCA</name>
<proteinExistence type="predicted"/>
<dbReference type="STRING" id="29170.A0A368FLA1"/>
<dbReference type="EMBL" id="JOJR01001004">
    <property type="protein sequence ID" value="RCN32923.1"/>
    <property type="molecule type" value="Genomic_DNA"/>
</dbReference>
<dbReference type="AlphaFoldDB" id="A0A368FLA1"/>
<dbReference type="OrthoDB" id="5856541at2759"/>
<evidence type="ECO:0000313" key="2">
    <source>
        <dbReference type="Proteomes" id="UP000252519"/>
    </source>
</evidence>
<keyword evidence="2" id="KW-1185">Reference proteome</keyword>
<accession>A0A368FLA1</accession>
<dbReference type="Proteomes" id="UP000252519">
    <property type="component" value="Unassembled WGS sequence"/>
</dbReference>
<protein>
    <submittedName>
        <fullName evidence="1">Uncharacterized protein</fullName>
    </submittedName>
</protein>
<sequence>MLELMKTQSVNQQLRDQIRVLESRCEQGRHIGLPSWSARRERGLVHVMERLQADLINERNTSEEH</sequence>
<organism evidence="1 2">
    <name type="scientific">Ancylostoma caninum</name>
    <name type="common">Dog hookworm</name>
    <dbReference type="NCBI Taxonomy" id="29170"/>
    <lineage>
        <taxon>Eukaryota</taxon>
        <taxon>Metazoa</taxon>
        <taxon>Ecdysozoa</taxon>
        <taxon>Nematoda</taxon>
        <taxon>Chromadorea</taxon>
        <taxon>Rhabditida</taxon>
        <taxon>Rhabditina</taxon>
        <taxon>Rhabditomorpha</taxon>
        <taxon>Strongyloidea</taxon>
        <taxon>Ancylostomatidae</taxon>
        <taxon>Ancylostomatinae</taxon>
        <taxon>Ancylostoma</taxon>
    </lineage>
</organism>
<evidence type="ECO:0000313" key="1">
    <source>
        <dbReference type="EMBL" id="RCN32923.1"/>
    </source>
</evidence>
<comment type="caution">
    <text evidence="1">The sequence shown here is derived from an EMBL/GenBank/DDBJ whole genome shotgun (WGS) entry which is preliminary data.</text>
</comment>
<reference evidence="1 2" key="1">
    <citation type="submission" date="2014-10" db="EMBL/GenBank/DDBJ databases">
        <title>Draft genome of the hookworm Ancylostoma caninum.</title>
        <authorList>
            <person name="Mitreva M."/>
        </authorList>
    </citation>
    <scope>NUCLEOTIDE SEQUENCE [LARGE SCALE GENOMIC DNA]</scope>
    <source>
        <strain evidence="1 2">Baltimore</strain>
    </source>
</reference>
<gene>
    <name evidence="1" type="ORF">ANCCAN_21261</name>
</gene>
<feature type="non-terminal residue" evidence="1">
    <location>
        <position position="65"/>
    </location>
</feature>